<dbReference type="EMBL" id="NWUJ01000008">
    <property type="protein sequence ID" value="PFH33602.1"/>
    <property type="molecule type" value="Genomic_DNA"/>
</dbReference>
<evidence type="ECO:0000313" key="17">
    <source>
        <dbReference type="Proteomes" id="UP000224006"/>
    </source>
</evidence>
<dbReference type="AlphaFoldDB" id="A0A2A9MDY8"/>
<dbReference type="STRING" id="94643.A0A2A9MDY8"/>
<evidence type="ECO:0000256" key="7">
    <source>
        <dbReference type="ARBA" id="ARBA00022792"/>
    </source>
</evidence>
<evidence type="ECO:0000256" key="11">
    <source>
        <dbReference type="ARBA" id="ARBA00023128"/>
    </source>
</evidence>
<dbReference type="SUPFAM" id="SSF47473">
    <property type="entry name" value="EF-hand"/>
    <property type="match status" value="1"/>
</dbReference>
<dbReference type="GO" id="GO:0005758">
    <property type="term" value="C:mitochondrial intermembrane space"/>
    <property type="evidence" value="ECO:0007669"/>
    <property type="project" value="UniProtKB-SubCell"/>
</dbReference>
<dbReference type="PANTHER" id="PTHR12294:SF1">
    <property type="entry name" value="CALCIUM UPTAKE PROTEIN 1, MITOCHONDRIAL"/>
    <property type="match status" value="1"/>
</dbReference>
<keyword evidence="5" id="KW-0479">Metal-binding</keyword>
<comment type="subcellular location">
    <subcellularLocation>
        <location evidence="1">Mitochondrion inner membrane</location>
    </subcellularLocation>
    <subcellularLocation>
        <location evidence="2">Mitochondrion intermembrane space</location>
    </subcellularLocation>
</comment>
<dbReference type="InterPro" id="IPR039800">
    <property type="entry name" value="MICU1/2/3"/>
</dbReference>
<dbReference type="PROSITE" id="PS00018">
    <property type="entry name" value="EF_HAND_1"/>
    <property type="match status" value="1"/>
</dbReference>
<evidence type="ECO:0000256" key="13">
    <source>
        <dbReference type="ARBA" id="ARBA00038333"/>
    </source>
</evidence>
<comment type="caution">
    <text evidence="16">The sequence shown here is derived from an EMBL/GenBank/DDBJ whole genome shotgun (WGS) entry which is preliminary data.</text>
</comment>
<keyword evidence="10" id="KW-0406">Ion transport</keyword>
<keyword evidence="11" id="KW-0496">Mitochondrion</keyword>
<dbReference type="OrthoDB" id="446427at2759"/>
<dbReference type="GO" id="GO:0051560">
    <property type="term" value="P:mitochondrial calcium ion homeostasis"/>
    <property type="evidence" value="ECO:0007669"/>
    <property type="project" value="TreeGrafter"/>
</dbReference>
<feature type="region of interest" description="Disordered" evidence="14">
    <location>
        <begin position="346"/>
        <end position="395"/>
    </location>
</feature>
<evidence type="ECO:0000256" key="8">
    <source>
        <dbReference type="ARBA" id="ARBA00022837"/>
    </source>
</evidence>
<organism evidence="16 17">
    <name type="scientific">Besnoitia besnoiti</name>
    <name type="common">Apicomplexan protozoan</name>
    <dbReference type="NCBI Taxonomy" id="94643"/>
    <lineage>
        <taxon>Eukaryota</taxon>
        <taxon>Sar</taxon>
        <taxon>Alveolata</taxon>
        <taxon>Apicomplexa</taxon>
        <taxon>Conoidasida</taxon>
        <taxon>Coccidia</taxon>
        <taxon>Eucoccidiorida</taxon>
        <taxon>Eimeriorina</taxon>
        <taxon>Sarcocystidae</taxon>
        <taxon>Besnoitia</taxon>
    </lineage>
</organism>
<gene>
    <name evidence="16" type="ORF">BESB_078180</name>
</gene>
<accession>A0A2A9MDY8</accession>
<feature type="compositionally biased region" description="Basic and acidic residues" evidence="14">
    <location>
        <begin position="346"/>
        <end position="388"/>
    </location>
</feature>
<dbReference type="PROSITE" id="PS50222">
    <property type="entry name" value="EF_HAND_2"/>
    <property type="match status" value="1"/>
</dbReference>
<dbReference type="InterPro" id="IPR011992">
    <property type="entry name" value="EF-hand-dom_pair"/>
</dbReference>
<dbReference type="Proteomes" id="UP000224006">
    <property type="component" value="Chromosome VII"/>
</dbReference>
<feature type="compositionally biased region" description="Low complexity" evidence="14">
    <location>
        <begin position="422"/>
        <end position="446"/>
    </location>
</feature>
<feature type="region of interest" description="Disordered" evidence="14">
    <location>
        <begin position="75"/>
        <end position="131"/>
    </location>
</feature>
<protein>
    <recommendedName>
        <fullName evidence="15">EF-hand domain-containing protein</fullName>
    </recommendedName>
</protein>
<evidence type="ECO:0000256" key="1">
    <source>
        <dbReference type="ARBA" id="ARBA00004273"/>
    </source>
</evidence>
<keyword evidence="4" id="KW-0109">Calcium transport</keyword>
<dbReference type="InterPro" id="IPR002048">
    <property type="entry name" value="EF_hand_dom"/>
</dbReference>
<keyword evidence="17" id="KW-1185">Reference proteome</keyword>
<keyword evidence="6" id="KW-0677">Repeat</keyword>
<dbReference type="GeneID" id="40312745"/>
<dbReference type="SMART" id="SM00054">
    <property type="entry name" value="EFh"/>
    <property type="match status" value="2"/>
</dbReference>
<feature type="domain" description="EF-hand" evidence="15">
    <location>
        <begin position="645"/>
        <end position="680"/>
    </location>
</feature>
<feature type="compositionally biased region" description="Low complexity" evidence="14">
    <location>
        <begin position="97"/>
        <end position="114"/>
    </location>
</feature>
<evidence type="ECO:0000256" key="2">
    <source>
        <dbReference type="ARBA" id="ARBA00004569"/>
    </source>
</evidence>
<evidence type="ECO:0000256" key="12">
    <source>
        <dbReference type="ARBA" id="ARBA00023136"/>
    </source>
</evidence>
<name>A0A2A9MDY8_BESBE</name>
<dbReference type="RefSeq" id="XP_029217611.1">
    <property type="nucleotide sequence ID" value="XM_029366180.1"/>
</dbReference>
<feature type="region of interest" description="Disordered" evidence="14">
    <location>
        <begin position="156"/>
        <end position="182"/>
    </location>
</feature>
<reference evidence="16 17" key="1">
    <citation type="submission" date="2017-09" db="EMBL/GenBank/DDBJ databases">
        <title>Genome sequencing of Besnoitia besnoiti strain Bb-Ger1.</title>
        <authorList>
            <person name="Schares G."/>
            <person name="Venepally P."/>
            <person name="Lorenzi H.A."/>
        </authorList>
    </citation>
    <scope>NUCLEOTIDE SEQUENCE [LARGE SCALE GENOMIC DNA]</scope>
    <source>
        <strain evidence="16 17">Bb-Ger1</strain>
    </source>
</reference>
<evidence type="ECO:0000313" key="16">
    <source>
        <dbReference type="EMBL" id="PFH33602.1"/>
    </source>
</evidence>
<keyword evidence="8" id="KW-0106">Calcium</keyword>
<keyword evidence="3" id="KW-0813">Transport</keyword>
<evidence type="ECO:0000256" key="5">
    <source>
        <dbReference type="ARBA" id="ARBA00022723"/>
    </source>
</evidence>
<dbReference type="InterPro" id="IPR018247">
    <property type="entry name" value="EF_Hand_1_Ca_BS"/>
</dbReference>
<keyword evidence="9" id="KW-0809">Transit peptide</keyword>
<evidence type="ECO:0000259" key="15">
    <source>
        <dbReference type="PROSITE" id="PS50222"/>
    </source>
</evidence>
<keyword evidence="12" id="KW-0472">Membrane</keyword>
<evidence type="ECO:0000256" key="4">
    <source>
        <dbReference type="ARBA" id="ARBA00022568"/>
    </source>
</evidence>
<comment type="similarity">
    <text evidence="13">Belongs to the MICU1 family. MICU1 subfamily.</text>
</comment>
<feature type="region of interest" description="Disordered" evidence="14">
    <location>
        <begin position="421"/>
        <end position="446"/>
    </location>
</feature>
<dbReference type="GO" id="GO:0036444">
    <property type="term" value="P:calcium import into the mitochondrion"/>
    <property type="evidence" value="ECO:0007669"/>
    <property type="project" value="TreeGrafter"/>
</dbReference>
<evidence type="ECO:0000256" key="9">
    <source>
        <dbReference type="ARBA" id="ARBA00022946"/>
    </source>
</evidence>
<dbReference type="PANTHER" id="PTHR12294">
    <property type="entry name" value="EF HAND DOMAIN FAMILY A1,A2-RELATED"/>
    <property type="match status" value="1"/>
</dbReference>
<keyword evidence="7" id="KW-0999">Mitochondrion inner membrane</keyword>
<sequence length="707" mass="78078">MPSPPASLSYWPLWLRALATVRRPQQDAKPKSARPLTIQNSLAFSYHSSSSVSPEAPPLCQLRPPSKRRLRIFSSPLSPASESSPRSAGRRPDARRALLSPSALSTSSPALRASGGSTDRNAPVPLPSSFAFGSLRGRRRRHAGLSVAACKEKAAEDAGSAGELPTAQKLEKRPQVAGRRTPCSITTNYENRLKFASAPEKVFEYYASLRDPKTGELFMTREDFFNSILPSAFEFPSSPASAAASDAAPVSFFSSSHALRRRGKDSGEASITRKDNKDFCVDLSFFGHPSSVLTAADANADGLISFEEFLFITALLATPLRLFRLAFDLKRRPPTLFAGYAEYTGRRESGEEAEKTENKGHARRHEGDGSQRREGHERRGSPTERPPGDEAGEELYLTKEEFVDLMETIIRRSVRGRKLVMSPSLSWSPSSSSRSPEMSASPPPDSAFFSLSLPESRTVHLKAGGGLRGCCEAFVAGPLGSLLLASSVEDDCARTDLKAEKTRRKETEARVISWSAFERFWEQLHAEIVLWDCRRAGPFLRRQADAAPALKAQDFAKLLVGFVDPSQMEGLSRRIHRLSFSNCEPVSLESVWAFDRICRQTEDLRLAIEFCAALESRGEDEKITPAALETALLALTSSTHEEKTSFRALVGVLFRVFNLDESGTLEKEEFLDMLAQRQEHHSAPSESRAFDVVHALQKKVFSAFKYR</sequence>
<dbReference type="GO" id="GO:0005509">
    <property type="term" value="F:calcium ion binding"/>
    <property type="evidence" value="ECO:0007669"/>
    <property type="project" value="InterPro"/>
</dbReference>
<dbReference type="GO" id="GO:1990246">
    <property type="term" value="C:uniplex complex"/>
    <property type="evidence" value="ECO:0007669"/>
    <property type="project" value="TreeGrafter"/>
</dbReference>
<dbReference type="KEGG" id="bbes:BESB_078180"/>
<evidence type="ECO:0000256" key="3">
    <source>
        <dbReference type="ARBA" id="ARBA00022448"/>
    </source>
</evidence>
<evidence type="ECO:0000256" key="14">
    <source>
        <dbReference type="SAM" id="MobiDB-lite"/>
    </source>
</evidence>
<dbReference type="Pfam" id="PF13833">
    <property type="entry name" value="EF-hand_8"/>
    <property type="match status" value="1"/>
</dbReference>
<evidence type="ECO:0000256" key="6">
    <source>
        <dbReference type="ARBA" id="ARBA00022737"/>
    </source>
</evidence>
<feature type="compositionally biased region" description="Low complexity" evidence="14">
    <location>
        <begin position="75"/>
        <end position="87"/>
    </location>
</feature>
<proteinExistence type="inferred from homology"/>
<dbReference type="VEuPathDB" id="ToxoDB:BESB_078180"/>
<evidence type="ECO:0000256" key="10">
    <source>
        <dbReference type="ARBA" id="ARBA00023065"/>
    </source>
</evidence>